<reference evidence="1 2" key="1">
    <citation type="journal article" date="2010" name="Stand. Genomic Sci.">
        <title>Complete genome sequence of Conexibacter woesei type strain (ID131577).</title>
        <authorList>
            <person name="Pukall R."/>
            <person name="Lapidus A."/>
            <person name="Glavina Del Rio T."/>
            <person name="Copeland A."/>
            <person name="Tice H."/>
            <person name="Cheng J.-F."/>
            <person name="Lucas S."/>
            <person name="Chen F."/>
            <person name="Nolan M."/>
            <person name="Bruce D."/>
            <person name="Goodwin L."/>
            <person name="Pitluck S."/>
            <person name="Mavromatis K."/>
            <person name="Ivanova N."/>
            <person name="Ovchinnikova G."/>
            <person name="Pati A."/>
            <person name="Chen A."/>
            <person name="Palaniappan K."/>
            <person name="Land M."/>
            <person name="Hauser L."/>
            <person name="Chang Y.-J."/>
            <person name="Jeffries C.D."/>
            <person name="Chain P."/>
            <person name="Meincke L."/>
            <person name="Sims D."/>
            <person name="Brettin T."/>
            <person name="Detter J.C."/>
            <person name="Rohde M."/>
            <person name="Goeker M."/>
            <person name="Bristow J."/>
            <person name="Eisen J.A."/>
            <person name="Markowitz V."/>
            <person name="Kyrpides N.C."/>
            <person name="Klenk H.-P."/>
            <person name="Hugenholtz P."/>
        </authorList>
    </citation>
    <scope>NUCLEOTIDE SEQUENCE [LARGE SCALE GENOMIC DNA]</scope>
    <source>
        <strain evidence="2">DSM 14684 / CIP 108061 / JCM 11494 / NBRC 100937 / ID131577</strain>
    </source>
</reference>
<proteinExistence type="predicted"/>
<dbReference type="InterPro" id="IPR016155">
    <property type="entry name" value="Mopterin_synth/thiamin_S_b"/>
</dbReference>
<evidence type="ECO:0000313" key="2">
    <source>
        <dbReference type="Proteomes" id="UP000008229"/>
    </source>
</evidence>
<dbReference type="SUPFAM" id="SSF54690">
    <property type="entry name" value="Molybdopterin synthase subunit MoaE"/>
    <property type="match status" value="1"/>
</dbReference>
<dbReference type="EMBL" id="CP001854">
    <property type="protein sequence ID" value="ADB53927.1"/>
    <property type="molecule type" value="Genomic_DNA"/>
</dbReference>
<dbReference type="InterPro" id="IPR003448">
    <property type="entry name" value="Mopterin_biosynth_MoaE"/>
</dbReference>
<dbReference type="Gene3D" id="3.90.1170.40">
    <property type="entry name" value="Molybdopterin biosynthesis MoaE subunit"/>
    <property type="match status" value="1"/>
</dbReference>
<dbReference type="HOGENOM" id="CLU_069141_1_0_11"/>
<protein>
    <submittedName>
        <fullName evidence="1">Molybdopterin converting factor, subunit 1</fullName>
    </submittedName>
</protein>
<accession>D3F0J3</accession>
<name>D3F0J3_CONWI</name>
<evidence type="ECO:0000313" key="1">
    <source>
        <dbReference type="EMBL" id="ADB53927.1"/>
    </source>
</evidence>
<dbReference type="KEGG" id="cwo:Cwoe_5522"/>
<dbReference type="PANTHER" id="PTHR23404">
    <property type="entry name" value="MOLYBDOPTERIN SYNTHASE RELATED"/>
    <property type="match status" value="1"/>
</dbReference>
<dbReference type="CDD" id="cd00754">
    <property type="entry name" value="Ubl_MoaD"/>
    <property type="match status" value="1"/>
</dbReference>
<keyword evidence="2" id="KW-1185">Reference proteome</keyword>
<dbReference type="AlphaFoldDB" id="D3F0J3"/>
<dbReference type="eggNOG" id="COG0314">
    <property type="taxonomic scope" value="Bacteria"/>
</dbReference>
<dbReference type="Pfam" id="PF02597">
    <property type="entry name" value="ThiS"/>
    <property type="match status" value="1"/>
</dbReference>
<dbReference type="InterPro" id="IPR012675">
    <property type="entry name" value="Beta-grasp_dom_sf"/>
</dbReference>
<dbReference type="RefSeq" id="WP_012936978.1">
    <property type="nucleotide sequence ID" value="NC_013739.1"/>
</dbReference>
<dbReference type="InterPro" id="IPR036563">
    <property type="entry name" value="MoaE_sf"/>
</dbReference>
<dbReference type="eggNOG" id="COG1977">
    <property type="taxonomic scope" value="Bacteria"/>
</dbReference>
<dbReference type="InterPro" id="IPR003749">
    <property type="entry name" value="ThiS/MoaD-like"/>
</dbReference>
<gene>
    <name evidence="1" type="ordered locus">Cwoe_5522</name>
</gene>
<dbReference type="CDD" id="cd00756">
    <property type="entry name" value="MoaE"/>
    <property type="match status" value="1"/>
</dbReference>
<dbReference type="Proteomes" id="UP000008229">
    <property type="component" value="Chromosome"/>
</dbReference>
<dbReference type="GO" id="GO:0006777">
    <property type="term" value="P:Mo-molybdopterin cofactor biosynthetic process"/>
    <property type="evidence" value="ECO:0007669"/>
    <property type="project" value="InterPro"/>
</dbReference>
<dbReference type="Gene3D" id="3.10.20.30">
    <property type="match status" value="1"/>
</dbReference>
<sequence length="216" mass="22313">MHVRIRLFAMLRERAGTAELELELPEGARVRDALAAPPVAALAAGLPLVLAVNREYADDDAPLAPGDELALVPPVSGGAAAPHVAVSDAPLSLDGLVARVRDPRAGAVVTFAGVTRDVDALVYEAYTEMALEQIAAIVAEAIASHGLCAAAAEHRIGAVPLSEPSVLVAVSAPHRPEAFLGAREIIDRIKAAAPIWKQEVEGGEASWVAGTRPPTG</sequence>
<organism evidence="1 2">
    <name type="scientific">Conexibacter woesei (strain DSM 14684 / CCUG 47730 / CIP 108061 / JCM 11494 / NBRC 100937 / ID131577)</name>
    <dbReference type="NCBI Taxonomy" id="469383"/>
    <lineage>
        <taxon>Bacteria</taxon>
        <taxon>Bacillati</taxon>
        <taxon>Actinomycetota</taxon>
        <taxon>Thermoleophilia</taxon>
        <taxon>Solirubrobacterales</taxon>
        <taxon>Conexibacteraceae</taxon>
        <taxon>Conexibacter</taxon>
    </lineage>
</organism>
<dbReference type="Pfam" id="PF02391">
    <property type="entry name" value="MoaE"/>
    <property type="match status" value="1"/>
</dbReference>
<dbReference type="STRING" id="469383.Cwoe_5522"/>
<dbReference type="OrthoDB" id="9794429at2"/>
<reference evidence="2" key="2">
    <citation type="submission" date="2010-01" db="EMBL/GenBank/DDBJ databases">
        <title>The complete genome of Conexibacter woesei DSM 14684.</title>
        <authorList>
            <consortium name="US DOE Joint Genome Institute (JGI-PGF)"/>
            <person name="Lucas S."/>
            <person name="Copeland A."/>
            <person name="Lapidus A."/>
            <person name="Glavina del Rio T."/>
            <person name="Dalin E."/>
            <person name="Tice H."/>
            <person name="Bruce D."/>
            <person name="Goodwin L."/>
            <person name="Pitluck S."/>
            <person name="Kyrpides N."/>
            <person name="Mavromatis K."/>
            <person name="Ivanova N."/>
            <person name="Mikhailova N."/>
            <person name="Chertkov O."/>
            <person name="Brettin T."/>
            <person name="Detter J.C."/>
            <person name="Han C."/>
            <person name="Larimer F."/>
            <person name="Land M."/>
            <person name="Hauser L."/>
            <person name="Markowitz V."/>
            <person name="Cheng J.-F."/>
            <person name="Hugenholtz P."/>
            <person name="Woyke T."/>
            <person name="Wu D."/>
            <person name="Pukall R."/>
            <person name="Steenblock K."/>
            <person name="Schneider S."/>
            <person name="Klenk H.-P."/>
            <person name="Eisen J.A."/>
        </authorList>
    </citation>
    <scope>NUCLEOTIDE SEQUENCE [LARGE SCALE GENOMIC DNA]</scope>
    <source>
        <strain evidence="2">DSM 14684 / CIP 108061 / JCM 11494 / NBRC 100937 / ID131577</strain>
    </source>
</reference>
<dbReference type="SUPFAM" id="SSF54285">
    <property type="entry name" value="MoaD/ThiS"/>
    <property type="match status" value="1"/>
</dbReference>